<dbReference type="Pfam" id="PF10337">
    <property type="entry name" value="ArAE_2_N"/>
    <property type="match status" value="1"/>
</dbReference>
<dbReference type="EMBL" id="JANVFS010000019">
    <property type="protein sequence ID" value="KAJ4477052.1"/>
    <property type="molecule type" value="Genomic_DNA"/>
</dbReference>
<proteinExistence type="predicted"/>
<feature type="transmembrane region" description="Helical" evidence="6">
    <location>
        <begin position="670"/>
        <end position="688"/>
    </location>
</feature>
<gene>
    <name evidence="10" type="ORF">C8J55DRAFT_516498</name>
</gene>
<evidence type="ECO:0000256" key="2">
    <source>
        <dbReference type="ARBA" id="ARBA00022692"/>
    </source>
</evidence>
<evidence type="ECO:0000256" key="5">
    <source>
        <dbReference type="SAM" id="Coils"/>
    </source>
</evidence>
<feature type="transmembrane region" description="Helical" evidence="6">
    <location>
        <begin position="210"/>
        <end position="233"/>
    </location>
</feature>
<dbReference type="GO" id="GO:0016020">
    <property type="term" value="C:membrane"/>
    <property type="evidence" value="ECO:0007669"/>
    <property type="project" value="UniProtKB-SubCell"/>
</dbReference>
<feature type="coiled-coil region" evidence="5">
    <location>
        <begin position="393"/>
        <end position="420"/>
    </location>
</feature>
<dbReference type="InterPro" id="IPR018823">
    <property type="entry name" value="ArAE_2_N"/>
</dbReference>
<keyword evidence="3 6" id="KW-1133">Transmembrane helix</keyword>
<evidence type="ECO:0000259" key="8">
    <source>
        <dbReference type="Pfam" id="PF10337"/>
    </source>
</evidence>
<protein>
    <recommendedName>
        <fullName evidence="12">DUF2421 domain-containing protein</fullName>
    </recommendedName>
</protein>
<dbReference type="Pfam" id="PF10334">
    <property type="entry name" value="BRE4"/>
    <property type="match status" value="1"/>
</dbReference>
<keyword evidence="4 6" id="KW-0472">Membrane</keyword>
<feature type="transmembrane region" description="Helical" evidence="6">
    <location>
        <begin position="76"/>
        <end position="92"/>
    </location>
</feature>
<evidence type="ECO:0000256" key="6">
    <source>
        <dbReference type="SAM" id="Phobius"/>
    </source>
</evidence>
<organism evidence="10 11">
    <name type="scientific">Lentinula lateritia</name>
    <dbReference type="NCBI Taxonomy" id="40482"/>
    <lineage>
        <taxon>Eukaryota</taxon>
        <taxon>Fungi</taxon>
        <taxon>Dikarya</taxon>
        <taxon>Basidiomycota</taxon>
        <taxon>Agaricomycotina</taxon>
        <taxon>Agaricomycetes</taxon>
        <taxon>Agaricomycetidae</taxon>
        <taxon>Agaricales</taxon>
        <taxon>Marasmiineae</taxon>
        <taxon>Omphalotaceae</taxon>
        <taxon>Lentinula</taxon>
    </lineage>
</organism>
<feature type="transmembrane region" description="Helical" evidence="6">
    <location>
        <begin position="154"/>
        <end position="175"/>
    </location>
</feature>
<evidence type="ECO:0000313" key="10">
    <source>
        <dbReference type="EMBL" id="KAJ4477052.1"/>
    </source>
</evidence>
<dbReference type="PANTHER" id="PTHR47804:SF3">
    <property type="entry name" value="PROTEIN BRE4"/>
    <property type="match status" value="1"/>
</dbReference>
<accession>A0A9W9A8M5</accession>
<keyword evidence="5" id="KW-0175">Coiled coil</keyword>
<dbReference type="InterPro" id="IPR049453">
    <property type="entry name" value="Memb_transporter_dom"/>
</dbReference>
<dbReference type="Proteomes" id="UP001150238">
    <property type="component" value="Unassembled WGS sequence"/>
</dbReference>
<comment type="caution">
    <text evidence="10">The sequence shown here is derived from an EMBL/GenBank/DDBJ whole genome shotgun (WGS) entry which is preliminary data.</text>
</comment>
<keyword evidence="2 6" id="KW-0812">Transmembrane</keyword>
<feature type="transmembrane region" description="Helical" evidence="6">
    <location>
        <begin position="127"/>
        <end position="148"/>
    </location>
</feature>
<evidence type="ECO:0000256" key="3">
    <source>
        <dbReference type="ARBA" id="ARBA00022989"/>
    </source>
</evidence>
<sequence length="975" mass="109133">MPSLCTYTGRLVAVTIHNISRGHAVPARRYKSSCKYRRRKKCLTFFDPYTHCVACGQMAPSPSYSVFWSFFSSRHFLARIVSTLLCSILIVIQPFSKYGGSLAFLALTIKELNFAPQDNLAHQLEGLVLNLFGGLTGIGISLLGNYIASLTGDAALARTIPAVFLAFICFLMGWLKSALPRLTMSSRLVCFISIWMFTQDPGAKRQSSLMALYCVWLVLTAAFTSFCSCLIFLRWSTAHFAQDIASALSSLHHCLESNLQSPFQFNPDTPAASSATLTSLRAKAVALSSSYQQASFELRFGRIGVKSIKPLISIVEHLRREISWGMSFPQAEVHYSPSDAFEGTVIGFFRQPATDLGHAILDSISLVRSVVLKCYDAPAPVAMLDDSAINLAKDQLTESVQRARAELEKFCDDLDKERRISSDESSDLPPRAFNLCLFMISLLQMAEEAERALNVAHVILHSYQTSSVRLWHPRLSLAWFGVAPSTILLEETETLPENLFALQDLNNAVDPSYRPSEEILQEISLGRKLQRNDIEDPGTKTKGLVRMLYRFRFNKIIWSLWNHPIILQARLKLHELVMSFKKSSRIDIKHAFKNALGVSMLAIPAFLPASSAGRQWFIFYRGQWMLITYIWVLETNTGATLRVGYLRIAGTILGALYGYIASLISQNNPYALVALVTIAEIPISAAIMRTSFPSVGVVANITLPPILFSNYITGMDFATGELATIRGMMICAGIAGAVIVNGFIFPRHARVIFLDGISQILESLTKLYMGLSRDLLQTFGSQGRSKQKTMKSELRIRNALQRMSNLITSMGDELSLVPIPMKKYRHLVRTLQKLLDLFTGLRKIRENIPRRETVIEVAEERRELISCICVSLFACEQVFLARHTLPQFLPSYRQALENLKQSIDLHIRNTREKLHGPMGLSLIYALAETNILTDIVETIDELLELSRQLFGTAAWFDGPLDVNTTRSLNEQIALF</sequence>
<reference evidence="10" key="1">
    <citation type="submission" date="2022-08" db="EMBL/GenBank/DDBJ databases">
        <authorList>
            <consortium name="DOE Joint Genome Institute"/>
            <person name="Min B."/>
            <person name="Riley R."/>
            <person name="Sierra-Patev S."/>
            <person name="Naranjo-Ortiz M."/>
            <person name="Looney B."/>
            <person name="Konkel Z."/>
            <person name="Slot J.C."/>
            <person name="Sakamoto Y."/>
            <person name="Steenwyk J.L."/>
            <person name="Rokas A."/>
            <person name="Carro J."/>
            <person name="Camarero S."/>
            <person name="Ferreira P."/>
            <person name="Molpeceres G."/>
            <person name="Ruiz-Duenas F.J."/>
            <person name="Serrano A."/>
            <person name="Henrissat B."/>
            <person name="Drula E."/>
            <person name="Hughes K.W."/>
            <person name="Mata J.L."/>
            <person name="Ishikawa N.K."/>
            <person name="Vargas-Isla R."/>
            <person name="Ushijima S."/>
            <person name="Smith C.A."/>
            <person name="Ahrendt S."/>
            <person name="Andreopoulos W."/>
            <person name="He G."/>
            <person name="Labutti K."/>
            <person name="Lipzen A."/>
            <person name="Ng V."/>
            <person name="Sandor L."/>
            <person name="Barry K."/>
            <person name="Martinez A.T."/>
            <person name="Xiao Y."/>
            <person name="Gibbons J.G."/>
            <person name="Terashima K."/>
            <person name="Hibbett D.S."/>
            <person name="Grigoriev I.V."/>
        </authorList>
    </citation>
    <scope>NUCLEOTIDE SEQUENCE</scope>
    <source>
        <strain evidence="10">Sp2 HRB7682 ss15</strain>
    </source>
</reference>
<evidence type="ECO:0000256" key="4">
    <source>
        <dbReference type="ARBA" id="ARBA00023136"/>
    </source>
</evidence>
<feature type="domain" description="Putative ER transporter 6TM N-terminal" evidence="8">
    <location>
        <begin position="160"/>
        <end position="318"/>
    </location>
</feature>
<dbReference type="PANTHER" id="PTHR47804">
    <property type="entry name" value="60S RIBOSOMAL PROTEIN L19"/>
    <property type="match status" value="1"/>
</dbReference>
<dbReference type="Pfam" id="PF13515">
    <property type="entry name" value="FUSC_2"/>
    <property type="match status" value="1"/>
</dbReference>
<comment type="subcellular location">
    <subcellularLocation>
        <location evidence="1">Membrane</location>
        <topology evidence="1">Multi-pass membrane protein</topology>
    </subcellularLocation>
</comment>
<feature type="domain" description="Integral membrane bound transporter" evidence="9">
    <location>
        <begin position="615"/>
        <end position="740"/>
    </location>
</feature>
<dbReference type="InterPro" id="IPR018820">
    <property type="entry name" value="BRE4-related_DUF2421"/>
</dbReference>
<feature type="transmembrane region" description="Helical" evidence="6">
    <location>
        <begin position="645"/>
        <end position="664"/>
    </location>
</feature>
<reference evidence="10" key="2">
    <citation type="journal article" date="2023" name="Proc. Natl. Acad. Sci. U.S.A.">
        <title>A global phylogenomic analysis of the shiitake genus Lentinula.</title>
        <authorList>
            <person name="Sierra-Patev S."/>
            <person name="Min B."/>
            <person name="Naranjo-Ortiz M."/>
            <person name="Looney B."/>
            <person name="Konkel Z."/>
            <person name="Slot J.C."/>
            <person name="Sakamoto Y."/>
            <person name="Steenwyk J.L."/>
            <person name="Rokas A."/>
            <person name="Carro J."/>
            <person name="Camarero S."/>
            <person name="Ferreira P."/>
            <person name="Molpeceres G."/>
            <person name="Ruiz-Duenas F.J."/>
            <person name="Serrano A."/>
            <person name="Henrissat B."/>
            <person name="Drula E."/>
            <person name="Hughes K.W."/>
            <person name="Mata J.L."/>
            <person name="Ishikawa N.K."/>
            <person name="Vargas-Isla R."/>
            <person name="Ushijima S."/>
            <person name="Smith C.A."/>
            <person name="Donoghue J."/>
            <person name="Ahrendt S."/>
            <person name="Andreopoulos W."/>
            <person name="He G."/>
            <person name="LaButti K."/>
            <person name="Lipzen A."/>
            <person name="Ng V."/>
            <person name="Riley R."/>
            <person name="Sandor L."/>
            <person name="Barry K."/>
            <person name="Martinez A.T."/>
            <person name="Xiao Y."/>
            <person name="Gibbons J.G."/>
            <person name="Terashima K."/>
            <person name="Grigoriev I.V."/>
            <person name="Hibbett D."/>
        </authorList>
    </citation>
    <scope>NUCLEOTIDE SEQUENCE</scope>
    <source>
        <strain evidence="10">Sp2 HRB7682 ss15</strain>
    </source>
</reference>
<evidence type="ECO:0000313" key="11">
    <source>
        <dbReference type="Proteomes" id="UP001150238"/>
    </source>
</evidence>
<evidence type="ECO:0000256" key="1">
    <source>
        <dbReference type="ARBA" id="ARBA00004141"/>
    </source>
</evidence>
<feature type="transmembrane region" description="Helical" evidence="6">
    <location>
        <begin position="725"/>
        <end position="745"/>
    </location>
</feature>
<dbReference type="AlphaFoldDB" id="A0A9W9A8M5"/>
<evidence type="ECO:0000259" key="9">
    <source>
        <dbReference type="Pfam" id="PF13515"/>
    </source>
</evidence>
<feature type="domain" description="DUF2421" evidence="7">
    <location>
        <begin position="746"/>
        <end position="905"/>
    </location>
</feature>
<evidence type="ECO:0000259" key="7">
    <source>
        <dbReference type="Pfam" id="PF10334"/>
    </source>
</evidence>
<dbReference type="InterPro" id="IPR052430">
    <property type="entry name" value="IVT-Associated"/>
</dbReference>
<feature type="transmembrane region" description="Helical" evidence="6">
    <location>
        <begin position="695"/>
        <end position="713"/>
    </location>
</feature>
<name>A0A9W9A8M5_9AGAR</name>
<evidence type="ECO:0008006" key="12">
    <source>
        <dbReference type="Google" id="ProtNLM"/>
    </source>
</evidence>